<evidence type="ECO:0000256" key="9">
    <source>
        <dbReference type="RuleBase" id="RU000682"/>
    </source>
</evidence>
<evidence type="ECO:0000256" key="8">
    <source>
        <dbReference type="PROSITE-ProRule" id="PRU00108"/>
    </source>
</evidence>
<keyword evidence="6" id="KW-0804">Transcription</keyword>
<evidence type="ECO:0000313" key="13">
    <source>
        <dbReference type="Proteomes" id="UP001497482"/>
    </source>
</evidence>
<evidence type="ECO:0000256" key="10">
    <source>
        <dbReference type="SAM" id="MobiDB-lite"/>
    </source>
</evidence>
<keyword evidence="3" id="KW-0805">Transcription regulation</keyword>
<evidence type="ECO:0000256" key="2">
    <source>
        <dbReference type="ARBA" id="ARBA00022473"/>
    </source>
</evidence>
<reference evidence="12 13" key="1">
    <citation type="submission" date="2024-04" db="EMBL/GenBank/DDBJ databases">
        <authorList>
            <person name="Waldvogel A.-M."/>
            <person name="Schoenle A."/>
        </authorList>
    </citation>
    <scope>NUCLEOTIDE SEQUENCE [LARGE SCALE GENOMIC DNA]</scope>
</reference>
<gene>
    <name evidence="12" type="ORF">KC01_LOCUS27451</name>
</gene>
<evidence type="ECO:0000256" key="6">
    <source>
        <dbReference type="ARBA" id="ARBA00023163"/>
    </source>
</evidence>
<dbReference type="AlphaFoldDB" id="A0AAV2LFY1"/>
<dbReference type="PRINTS" id="PR00024">
    <property type="entry name" value="HOMEOBOX"/>
</dbReference>
<keyword evidence="4 8" id="KW-0238">DNA-binding</keyword>
<proteinExistence type="inferred from homology"/>
<dbReference type="GO" id="GO:0030855">
    <property type="term" value="P:epithelial cell differentiation"/>
    <property type="evidence" value="ECO:0007669"/>
    <property type="project" value="TreeGrafter"/>
</dbReference>
<evidence type="ECO:0000259" key="11">
    <source>
        <dbReference type="PROSITE" id="PS50071"/>
    </source>
</evidence>
<dbReference type="PANTHER" id="PTHR24327">
    <property type="entry name" value="HOMEOBOX PROTEIN"/>
    <property type="match status" value="1"/>
</dbReference>
<dbReference type="InterPro" id="IPR009057">
    <property type="entry name" value="Homeodomain-like_sf"/>
</dbReference>
<dbReference type="Gene3D" id="1.10.10.60">
    <property type="entry name" value="Homeodomain-like"/>
    <property type="match status" value="1"/>
</dbReference>
<keyword evidence="2" id="KW-0217">Developmental protein</keyword>
<feature type="compositionally biased region" description="Polar residues" evidence="10">
    <location>
        <begin position="329"/>
        <end position="338"/>
    </location>
</feature>
<dbReference type="PANTHER" id="PTHR24327:SF28">
    <property type="entry name" value="HOMEOBOX PROTEIN DLX-3"/>
    <property type="match status" value="1"/>
</dbReference>
<dbReference type="InterPro" id="IPR000047">
    <property type="entry name" value="HTH_motif"/>
</dbReference>
<feature type="region of interest" description="Disordered" evidence="10">
    <location>
        <begin position="1"/>
        <end position="32"/>
    </location>
</feature>
<dbReference type="SMART" id="SM00389">
    <property type="entry name" value="HOX"/>
    <property type="match status" value="1"/>
</dbReference>
<dbReference type="GO" id="GO:0000978">
    <property type="term" value="F:RNA polymerase II cis-regulatory region sequence-specific DNA binding"/>
    <property type="evidence" value="ECO:0007669"/>
    <property type="project" value="TreeGrafter"/>
</dbReference>
<comment type="subcellular location">
    <subcellularLocation>
        <location evidence="8 9">Nucleus</location>
    </subcellularLocation>
</comment>
<dbReference type="GO" id="GO:0051216">
    <property type="term" value="P:cartilage development"/>
    <property type="evidence" value="ECO:0007669"/>
    <property type="project" value="UniProtKB-ARBA"/>
</dbReference>
<name>A0AAV2LFY1_KNICA</name>
<dbReference type="InterPro" id="IPR001356">
    <property type="entry name" value="HD"/>
</dbReference>
<dbReference type="PROSITE" id="PS00027">
    <property type="entry name" value="HOMEOBOX_1"/>
    <property type="match status" value="1"/>
</dbReference>
<evidence type="ECO:0000256" key="4">
    <source>
        <dbReference type="ARBA" id="ARBA00023125"/>
    </source>
</evidence>
<accession>A0AAV2LFY1</accession>
<dbReference type="FunFam" id="1.10.10.60:FF:000048">
    <property type="entry name" value="Distal-less homeobox 2"/>
    <property type="match status" value="1"/>
</dbReference>
<dbReference type="GO" id="GO:0005634">
    <property type="term" value="C:nucleus"/>
    <property type="evidence" value="ECO:0007669"/>
    <property type="project" value="UniProtKB-SubCell"/>
</dbReference>
<dbReference type="SUPFAM" id="SSF46689">
    <property type="entry name" value="Homeodomain-like"/>
    <property type="match status" value="1"/>
</dbReference>
<keyword evidence="5 8" id="KW-0371">Homeobox</keyword>
<feature type="region of interest" description="Disordered" evidence="10">
    <location>
        <begin position="270"/>
        <end position="357"/>
    </location>
</feature>
<dbReference type="PROSITE" id="PS50071">
    <property type="entry name" value="HOMEOBOX_2"/>
    <property type="match status" value="1"/>
</dbReference>
<dbReference type="InterPro" id="IPR017970">
    <property type="entry name" value="Homeobox_CS"/>
</dbReference>
<evidence type="ECO:0000256" key="3">
    <source>
        <dbReference type="ARBA" id="ARBA00023015"/>
    </source>
</evidence>
<feature type="compositionally biased region" description="Low complexity" evidence="10">
    <location>
        <begin position="289"/>
        <end position="321"/>
    </location>
</feature>
<evidence type="ECO:0000256" key="7">
    <source>
        <dbReference type="ARBA" id="ARBA00023242"/>
    </source>
</evidence>
<comment type="similarity">
    <text evidence="1">Belongs to the distal-less homeobox family.</text>
</comment>
<dbReference type="Pfam" id="PF00046">
    <property type="entry name" value="Homeodomain"/>
    <property type="match status" value="1"/>
</dbReference>
<protein>
    <recommendedName>
        <fullName evidence="11">Homeobox domain-containing protein</fullName>
    </recommendedName>
</protein>
<dbReference type="InterPro" id="IPR020479">
    <property type="entry name" value="HD_metazoa"/>
</dbReference>
<dbReference type="Pfam" id="PF12413">
    <property type="entry name" value="DLL_N"/>
    <property type="match status" value="1"/>
</dbReference>
<evidence type="ECO:0000256" key="1">
    <source>
        <dbReference type="ARBA" id="ARBA00007916"/>
    </source>
</evidence>
<evidence type="ECO:0000313" key="12">
    <source>
        <dbReference type="EMBL" id="CAL1599130.1"/>
    </source>
</evidence>
<dbReference type="CDD" id="cd00086">
    <property type="entry name" value="homeodomain"/>
    <property type="match status" value="1"/>
</dbReference>
<organism evidence="12 13">
    <name type="scientific">Knipowitschia caucasica</name>
    <name type="common">Caucasian dwarf goby</name>
    <name type="synonym">Pomatoschistus caucasicus</name>
    <dbReference type="NCBI Taxonomy" id="637954"/>
    <lineage>
        <taxon>Eukaryota</taxon>
        <taxon>Metazoa</taxon>
        <taxon>Chordata</taxon>
        <taxon>Craniata</taxon>
        <taxon>Vertebrata</taxon>
        <taxon>Euteleostomi</taxon>
        <taxon>Actinopterygii</taxon>
        <taxon>Neopterygii</taxon>
        <taxon>Teleostei</taxon>
        <taxon>Neoteleostei</taxon>
        <taxon>Acanthomorphata</taxon>
        <taxon>Gobiaria</taxon>
        <taxon>Gobiiformes</taxon>
        <taxon>Gobioidei</taxon>
        <taxon>Gobiidae</taxon>
        <taxon>Gobiinae</taxon>
        <taxon>Knipowitschia</taxon>
    </lineage>
</organism>
<dbReference type="PRINTS" id="PR00031">
    <property type="entry name" value="HTHREPRESSR"/>
</dbReference>
<dbReference type="InterPro" id="IPR050460">
    <property type="entry name" value="Distal-less_Homeobox_TF"/>
</dbReference>
<feature type="domain" description="Homeobox" evidence="11">
    <location>
        <begin position="202"/>
        <end position="262"/>
    </location>
</feature>
<keyword evidence="7 8" id="KW-0539">Nucleus</keyword>
<dbReference type="Proteomes" id="UP001497482">
    <property type="component" value="Chromosome 23"/>
</dbReference>
<feature type="DNA-binding region" description="Homeobox" evidence="8">
    <location>
        <begin position="204"/>
        <end position="263"/>
    </location>
</feature>
<dbReference type="EMBL" id="OZ035845">
    <property type="protein sequence ID" value="CAL1599130.1"/>
    <property type="molecule type" value="Genomic_DNA"/>
</dbReference>
<evidence type="ECO:0000256" key="5">
    <source>
        <dbReference type="ARBA" id="ARBA00023155"/>
    </source>
</evidence>
<keyword evidence="13" id="KW-1185">Reference proteome</keyword>
<dbReference type="GO" id="GO:0000981">
    <property type="term" value="F:DNA-binding transcription factor activity, RNA polymerase II-specific"/>
    <property type="evidence" value="ECO:0007669"/>
    <property type="project" value="InterPro"/>
</dbReference>
<sequence>MRAEAEGCFVTTDSSLQRQKEGAGTANERPPAAQRLITVSQEVSSATAESRVWRVPLDLQRAQHSKEQWTFALELFTMSAAQTYEKKISSILTELPGSMGCHPSSKDSPTLPESSVTDMGYYNSHHEYYQGQAYGQPINPYHHQFNLNGMGAGAYPTKSEYPYTNSYRQYGHYNRDHLQASPPISVKEEPEPEVRMVNGKPKKIRKPRTIYSSYQLAALQRRFQKAQYLALPERAELAAQLGLTQTQVKIWFQNRRSKFKKLYKNGEVPLEHSPNASDSMACNSPPSPAVWDSSSSSTPQSSALSRAPGAPQAAHSSASPPYMEDYSSHWYQQGSTHLQHPGPVHHAVPPQSVGAVY</sequence>
<dbReference type="GO" id="GO:0048703">
    <property type="term" value="P:embryonic viscerocranium morphogenesis"/>
    <property type="evidence" value="ECO:0007669"/>
    <property type="project" value="UniProtKB-ARBA"/>
</dbReference>
<dbReference type="InterPro" id="IPR022135">
    <property type="entry name" value="Distal-less_N"/>
</dbReference>